<dbReference type="Proteomes" id="UP000198287">
    <property type="component" value="Unassembled WGS sequence"/>
</dbReference>
<dbReference type="PROSITE" id="PS51155">
    <property type="entry name" value="CHIT_BIND_RR_2"/>
    <property type="match status" value="1"/>
</dbReference>
<dbReference type="GO" id="GO:0008010">
    <property type="term" value="F:structural constituent of chitin-based larval cuticle"/>
    <property type="evidence" value="ECO:0007669"/>
    <property type="project" value="TreeGrafter"/>
</dbReference>
<evidence type="ECO:0000313" key="4">
    <source>
        <dbReference type="Proteomes" id="UP000198287"/>
    </source>
</evidence>
<dbReference type="EMBL" id="LNIX01000009">
    <property type="protein sequence ID" value="OXA50180.1"/>
    <property type="molecule type" value="Genomic_DNA"/>
</dbReference>
<feature type="chain" id="PRO_5013144239" evidence="2">
    <location>
        <begin position="28"/>
        <end position="153"/>
    </location>
</feature>
<dbReference type="OrthoDB" id="8191482at2759"/>
<sequence length="153" mass="17164">MMMGQNGIFLGVGVVFLLVAMIGGSEGNVQFLWYPVQVTPTAATTYLRRTPGKSVHFEVRNPNDGSYHFGYDADTTRGDKSFREERRDSYGRVTGSYGFVDPEGTLQIVEYIADENGYRTRSSNQQPVGLRLHSQPIQVIGPIPKPFSEFFKF</sequence>
<feature type="signal peptide" evidence="2">
    <location>
        <begin position="1"/>
        <end position="27"/>
    </location>
</feature>
<evidence type="ECO:0000313" key="3">
    <source>
        <dbReference type="EMBL" id="OXA50180.1"/>
    </source>
</evidence>
<protein>
    <submittedName>
        <fullName evidence="3">Larval cuticle protein 1</fullName>
    </submittedName>
</protein>
<dbReference type="Pfam" id="PF00379">
    <property type="entry name" value="Chitin_bind_4"/>
    <property type="match status" value="1"/>
</dbReference>
<keyword evidence="2" id="KW-0732">Signal</keyword>
<organism evidence="3 4">
    <name type="scientific">Folsomia candida</name>
    <name type="common">Springtail</name>
    <dbReference type="NCBI Taxonomy" id="158441"/>
    <lineage>
        <taxon>Eukaryota</taxon>
        <taxon>Metazoa</taxon>
        <taxon>Ecdysozoa</taxon>
        <taxon>Arthropoda</taxon>
        <taxon>Hexapoda</taxon>
        <taxon>Collembola</taxon>
        <taxon>Entomobryomorpha</taxon>
        <taxon>Isotomoidea</taxon>
        <taxon>Isotomidae</taxon>
        <taxon>Proisotominae</taxon>
        <taxon>Folsomia</taxon>
    </lineage>
</organism>
<gene>
    <name evidence="3" type="ORF">Fcan01_15134</name>
</gene>
<proteinExistence type="predicted"/>
<keyword evidence="1" id="KW-0193">Cuticle</keyword>
<reference evidence="3 4" key="1">
    <citation type="submission" date="2015-12" db="EMBL/GenBank/DDBJ databases">
        <title>The genome of Folsomia candida.</title>
        <authorList>
            <person name="Faddeeva A."/>
            <person name="Derks M.F."/>
            <person name="Anvar Y."/>
            <person name="Smit S."/>
            <person name="Van Straalen N."/>
            <person name="Roelofs D."/>
        </authorList>
    </citation>
    <scope>NUCLEOTIDE SEQUENCE [LARGE SCALE GENOMIC DNA]</scope>
    <source>
        <strain evidence="3 4">VU population</strain>
        <tissue evidence="3">Whole body</tissue>
    </source>
</reference>
<dbReference type="PANTHER" id="PTHR10380">
    <property type="entry name" value="CUTICLE PROTEIN"/>
    <property type="match status" value="1"/>
</dbReference>
<evidence type="ECO:0000256" key="2">
    <source>
        <dbReference type="SAM" id="SignalP"/>
    </source>
</evidence>
<comment type="caution">
    <text evidence="3">The sequence shown here is derived from an EMBL/GenBank/DDBJ whole genome shotgun (WGS) entry which is preliminary data.</text>
</comment>
<keyword evidence="4" id="KW-1185">Reference proteome</keyword>
<dbReference type="PRINTS" id="PR00947">
    <property type="entry name" value="CUTICLE"/>
</dbReference>
<evidence type="ECO:0000256" key="1">
    <source>
        <dbReference type="PROSITE-ProRule" id="PRU00497"/>
    </source>
</evidence>
<name>A0A226DYP8_FOLCA</name>
<accession>A0A226DYP8</accession>
<dbReference type="InterPro" id="IPR050468">
    <property type="entry name" value="Cuticle_Struct_Prot"/>
</dbReference>
<dbReference type="GO" id="GO:0062129">
    <property type="term" value="C:chitin-based extracellular matrix"/>
    <property type="evidence" value="ECO:0007669"/>
    <property type="project" value="TreeGrafter"/>
</dbReference>
<dbReference type="InterPro" id="IPR000618">
    <property type="entry name" value="Insect_cuticle"/>
</dbReference>
<dbReference type="AlphaFoldDB" id="A0A226DYP8"/>